<feature type="transmembrane region" description="Helical" evidence="6">
    <location>
        <begin position="124"/>
        <end position="141"/>
    </location>
</feature>
<accession>A0A7M2THN1</accession>
<keyword evidence="2 6" id="KW-0812">Transmembrane</keyword>
<comment type="subcellular location">
    <subcellularLocation>
        <location evidence="1">Membrane</location>
        <topology evidence="1">Multi-pass membrane protein</topology>
    </subcellularLocation>
</comment>
<organism evidence="8 9">
    <name type="scientific">Streptomyces chromofuscus</name>
    <dbReference type="NCBI Taxonomy" id="42881"/>
    <lineage>
        <taxon>Bacteria</taxon>
        <taxon>Bacillati</taxon>
        <taxon>Actinomycetota</taxon>
        <taxon>Actinomycetes</taxon>
        <taxon>Kitasatosporales</taxon>
        <taxon>Streptomycetaceae</taxon>
        <taxon>Streptomyces</taxon>
    </lineage>
</organism>
<evidence type="ECO:0000256" key="5">
    <source>
        <dbReference type="SAM" id="MobiDB-lite"/>
    </source>
</evidence>
<evidence type="ECO:0000256" key="1">
    <source>
        <dbReference type="ARBA" id="ARBA00004141"/>
    </source>
</evidence>
<dbReference type="KEGG" id="schf:IPT68_04330"/>
<evidence type="ECO:0000256" key="2">
    <source>
        <dbReference type="ARBA" id="ARBA00022692"/>
    </source>
</evidence>
<keyword evidence="3 6" id="KW-1133">Transmembrane helix</keyword>
<evidence type="ECO:0000259" key="7">
    <source>
        <dbReference type="Pfam" id="PF04932"/>
    </source>
</evidence>
<name>A0A7M2THN1_STRCW</name>
<protein>
    <submittedName>
        <fullName evidence="8">O-antigen ligase family protein</fullName>
    </submittedName>
</protein>
<dbReference type="GO" id="GO:0016020">
    <property type="term" value="C:membrane"/>
    <property type="evidence" value="ECO:0007669"/>
    <property type="project" value="UniProtKB-SubCell"/>
</dbReference>
<evidence type="ECO:0000313" key="8">
    <source>
        <dbReference type="EMBL" id="QOV47463.1"/>
    </source>
</evidence>
<dbReference type="GO" id="GO:0016874">
    <property type="term" value="F:ligase activity"/>
    <property type="evidence" value="ECO:0007669"/>
    <property type="project" value="UniProtKB-KW"/>
</dbReference>
<feature type="compositionally biased region" description="Low complexity" evidence="5">
    <location>
        <begin position="25"/>
        <end position="35"/>
    </location>
</feature>
<dbReference type="AlphaFoldDB" id="A0A7M2THN1"/>
<feature type="domain" description="O-antigen ligase-related" evidence="7">
    <location>
        <begin position="190"/>
        <end position="324"/>
    </location>
</feature>
<reference evidence="8 9" key="1">
    <citation type="submission" date="2020-10" db="EMBL/GenBank/DDBJ databases">
        <title>Streptomyces chromofuscus complate genome analysis.</title>
        <authorList>
            <person name="Anwar N."/>
        </authorList>
    </citation>
    <scope>NUCLEOTIDE SEQUENCE [LARGE SCALE GENOMIC DNA]</scope>
    <source>
        <strain evidence="8 9">DSM 40273</strain>
    </source>
</reference>
<evidence type="ECO:0000256" key="3">
    <source>
        <dbReference type="ARBA" id="ARBA00022989"/>
    </source>
</evidence>
<dbReference type="InterPro" id="IPR007016">
    <property type="entry name" value="O-antigen_ligase-rel_domated"/>
</dbReference>
<gene>
    <name evidence="8" type="ORF">IPT68_04330</name>
</gene>
<feature type="transmembrane region" description="Helical" evidence="6">
    <location>
        <begin position="70"/>
        <end position="89"/>
    </location>
</feature>
<feature type="transmembrane region" description="Helical" evidence="6">
    <location>
        <begin position="224"/>
        <end position="244"/>
    </location>
</feature>
<keyword evidence="4 6" id="KW-0472">Membrane</keyword>
<keyword evidence="9" id="KW-1185">Reference proteome</keyword>
<feature type="transmembrane region" description="Helical" evidence="6">
    <location>
        <begin position="185"/>
        <end position="212"/>
    </location>
</feature>
<feature type="transmembrane region" description="Helical" evidence="6">
    <location>
        <begin position="317"/>
        <end position="336"/>
    </location>
</feature>
<evidence type="ECO:0000256" key="6">
    <source>
        <dbReference type="SAM" id="Phobius"/>
    </source>
</evidence>
<evidence type="ECO:0000313" key="9">
    <source>
        <dbReference type="Proteomes" id="UP000594008"/>
    </source>
</evidence>
<dbReference type="Pfam" id="PF04932">
    <property type="entry name" value="Wzy_C"/>
    <property type="match status" value="1"/>
</dbReference>
<feature type="transmembrane region" description="Helical" evidence="6">
    <location>
        <begin position="153"/>
        <end position="173"/>
    </location>
</feature>
<dbReference type="PANTHER" id="PTHR37422">
    <property type="entry name" value="TEICHURONIC ACID BIOSYNTHESIS PROTEIN TUAE"/>
    <property type="match status" value="1"/>
</dbReference>
<dbReference type="InterPro" id="IPR051533">
    <property type="entry name" value="WaaL-like"/>
</dbReference>
<sequence length="404" mass="39128">MHRFCTSRWHSSTNRPQAATVCPSPGRAAGRPGPAQVGKRPVAGGRVGSTGVTSVADADADGARRSSSDAAGVAVLGACALWSLITAAAHSGRPEGVLLAVLAVAAGYAAGRICGALAPVAAPLTGALAGAALTIGVPHLAPGPQPGAPLGHAGATAALLALATGAACCAAWSTAVPALRPGLWAVAAGIVATAAVLGTTTGVLAGAAVLLWSLAAGRVSHRGAGLAGLAVVAASVTGLTWAVASGALPGGPAASLEGPLTRHRVELWQDALALARQEPAVGVGPGRFGELSATSGASPLSDGKPHSALLQQAAEQGAIGVALLAAAFCWMLYALWRTARPTAVALSAGAALTALASVASVGNALSFTAVSVGAGLLAGLATARPLTAEPARQQSVVPRDRPMP</sequence>
<dbReference type="PANTHER" id="PTHR37422:SF13">
    <property type="entry name" value="LIPOPOLYSACCHARIDE BIOSYNTHESIS PROTEIN PA4999-RELATED"/>
    <property type="match status" value="1"/>
</dbReference>
<feature type="region of interest" description="Disordered" evidence="5">
    <location>
        <begin position="1"/>
        <end position="51"/>
    </location>
</feature>
<proteinExistence type="predicted"/>
<keyword evidence="8" id="KW-0436">Ligase</keyword>
<evidence type="ECO:0000256" key="4">
    <source>
        <dbReference type="ARBA" id="ARBA00023136"/>
    </source>
</evidence>
<feature type="compositionally biased region" description="Polar residues" evidence="5">
    <location>
        <begin position="8"/>
        <end position="17"/>
    </location>
</feature>
<dbReference type="Proteomes" id="UP000594008">
    <property type="component" value="Chromosome"/>
</dbReference>
<dbReference type="EMBL" id="CP063374">
    <property type="protein sequence ID" value="QOV47463.1"/>
    <property type="molecule type" value="Genomic_DNA"/>
</dbReference>
<feature type="transmembrane region" description="Helical" evidence="6">
    <location>
        <begin position="343"/>
        <end position="359"/>
    </location>
</feature>